<proteinExistence type="predicted"/>
<feature type="domain" description="MOSC" evidence="1">
    <location>
        <begin position="28"/>
        <end position="170"/>
    </location>
</feature>
<name>A0AAE9SEK0_9GAMM</name>
<dbReference type="Pfam" id="PF03475">
    <property type="entry name" value="YiiM_3-alpha"/>
    <property type="match status" value="1"/>
</dbReference>
<dbReference type="EMBL" id="CP099717">
    <property type="protein sequence ID" value="USV57444.1"/>
    <property type="molecule type" value="Genomic_DNA"/>
</dbReference>
<dbReference type="InterPro" id="IPR052353">
    <property type="entry name" value="Benzoxazolinone_Detox_Enz"/>
</dbReference>
<evidence type="ECO:0000313" key="2">
    <source>
        <dbReference type="EMBL" id="USV57444.1"/>
    </source>
</evidence>
<dbReference type="InterPro" id="IPR005302">
    <property type="entry name" value="MoCF_Sase_C"/>
</dbReference>
<dbReference type="GO" id="GO:0030170">
    <property type="term" value="F:pyridoxal phosphate binding"/>
    <property type="evidence" value="ECO:0007669"/>
    <property type="project" value="InterPro"/>
</dbReference>
<keyword evidence="3" id="KW-1185">Reference proteome</keyword>
<gene>
    <name evidence="2" type="ORF">NHF51_19385</name>
</gene>
<protein>
    <submittedName>
        <fullName evidence="2">MOSC domain-containing protein</fullName>
    </submittedName>
</protein>
<organism evidence="2 3">
    <name type="scientific">Aeromonas encheleia</name>
    <dbReference type="NCBI Taxonomy" id="73010"/>
    <lineage>
        <taxon>Bacteria</taxon>
        <taxon>Pseudomonadati</taxon>
        <taxon>Pseudomonadota</taxon>
        <taxon>Gammaproteobacteria</taxon>
        <taxon>Aeromonadales</taxon>
        <taxon>Aeromonadaceae</taxon>
        <taxon>Aeromonas</taxon>
    </lineage>
</organism>
<sequence>MRISLFIGQSAELNAELVPGLVSAIHKQAADRPLWCSFSGLDGDEQSDQRHHGGPDRALHYYPADHYPWWQTWQTALGLPAPRTPWQPAAFGENLSGLGLTEAQACIGDVYRLGEALVQVSQPRSPCFKLNQRFGYPHLSQVMQLNGRCGWLLRVLEEGWVAQDEELLLVDRPYPELTVKRTADILFNQVRNEGELQLLLDNPALSPNWRQHAAHWLEHGVVADWRKRLLGPVEFQLPTKGV</sequence>
<dbReference type="InterPro" id="IPR005163">
    <property type="entry name" value="Tri_helical_YiiM-like"/>
</dbReference>
<dbReference type="Pfam" id="PF03473">
    <property type="entry name" value="MOSC"/>
    <property type="match status" value="1"/>
</dbReference>
<dbReference type="GO" id="GO:0030151">
    <property type="term" value="F:molybdenum ion binding"/>
    <property type="evidence" value="ECO:0007669"/>
    <property type="project" value="InterPro"/>
</dbReference>
<dbReference type="PROSITE" id="PS51340">
    <property type="entry name" value="MOSC"/>
    <property type="match status" value="1"/>
</dbReference>
<evidence type="ECO:0000313" key="3">
    <source>
        <dbReference type="Proteomes" id="UP001056890"/>
    </source>
</evidence>
<dbReference type="AlphaFoldDB" id="A0AAE9SEK0"/>
<dbReference type="PANTHER" id="PTHR30212:SF2">
    <property type="entry name" value="PROTEIN YIIM"/>
    <property type="match status" value="1"/>
</dbReference>
<dbReference type="GO" id="GO:0003824">
    <property type="term" value="F:catalytic activity"/>
    <property type="evidence" value="ECO:0007669"/>
    <property type="project" value="InterPro"/>
</dbReference>
<evidence type="ECO:0000259" key="1">
    <source>
        <dbReference type="PROSITE" id="PS51340"/>
    </source>
</evidence>
<dbReference type="PANTHER" id="PTHR30212">
    <property type="entry name" value="PROTEIN YIIM"/>
    <property type="match status" value="1"/>
</dbReference>
<reference evidence="2" key="1">
    <citation type="submission" date="2022-06" db="EMBL/GenBank/DDBJ databases">
        <title>Complete Genome of Aeromonas sp. Strain SOD01 Isolated from an Urban Freshwater Stream.</title>
        <authorList>
            <person name="Williams L.E."/>
            <person name="Brysgel T."/>
            <person name="Capestro E.M."/>
            <person name="Foltz G.V."/>
            <person name="Gardner A.E."/>
            <person name="Ingrassia J."/>
            <person name="Peterson E."/>
            <person name="Arruda J."/>
            <person name="Flaherty I."/>
            <person name="Hunt M."/>
            <person name="Pappas G."/>
            <person name="Ramsaran S."/>
            <person name="Rocha M."/>
        </authorList>
    </citation>
    <scope>NUCLEOTIDE SEQUENCE</scope>
    <source>
        <strain evidence="2">SOD01</strain>
    </source>
</reference>
<accession>A0AAE9SEK0</accession>
<dbReference type="Proteomes" id="UP001056890">
    <property type="component" value="Chromosome"/>
</dbReference>
<dbReference type="RefSeq" id="WP_218389696.1">
    <property type="nucleotide sequence ID" value="NZ_CP099717.1"/>
</dbReference>